<dbReference type="Proteomes" id="UP000011715">
    <property type="component" value="Unassembled WGS sequence"/>
</dbReference>
<dbReference type="GO" id="GO:0000981">
    <property type="term" value="F:DNA-binding transcription factor activity, RNA polymerase II-specific"/>
    <property type="evidence" value="ECO:0007669"/>
    <property type="project" value="InterPro"/>
</dbReference>
<feature type="compositionally biased region" description="Polar residues" evidence="2">
    <location>
        <begin position="577"/>
        <end position="594"/>
    </location>
</feature>
<reference evidence="4" key="1">
    <citation type="submission" date="2010-05" db="EMBL/GenBank/DDBJ databases">
        <title>The Genome Sequence of Magnaporthe poae strain ATCC 64411.</title>
        <authorList>
            <consortium name="The Broad Institute Genome Sequencing Platform"/>
            <consortium name="Broad Institute Genome Sequencing Center for Infectious Disease"/>
            <person name="Ma L.-J."/>
            <person name="Dead R."/>
            <person name="Young S."/>
            <person name="Zeng Q."/>
            <person name="Koehrsen M."/>
            <person name="Alvarado L."/>
            <person name="Berlin A."/>
            <person name="Chapman S.B."/>
            <person name="Chen Z."/>
            <person name="Freedman E."/>
            <person name="Gellesch M."/>
            <person name="Goldberg J."/>
            <person name="Griggs A."/>
            <person name="Gujja S."/>
            <person name="Heilman E.R."/>
            <person name="Heiman D."/>
            <person name="Hepburn T."/>
            <person name="Howarth C."/>
            <person name="Jen D."/>
            <person name="Larson L."/>
            <person name="Mehta T."/>
            <person name="Neiman D."/>
            <person name="Pearson M."/>
            <person name="Roberts A."/>
            <person name="Saif S."/>
            <person name="Shea T."/>
            <person name="Shenoy N."/>
            <person name="Sisk P."/>
            <person name="Stolte C."/>
            <person name="Sykes S."/>
            <person name="Walk T."/>
            <person name="White J."/>
            <person name="Yandava C."/>
            <person name="Haas B."/>
            <person name="Nusbaum C."/>
            <person name="Birren B."/>
        </authorList>
    </citation>
    <scope>NUCLEOTIDE SEQUENCE</scope>
    <source>
        <strain evidence="4">ATCC 64411</strain>
    </source>
</reference>
<feature type="region of interest" description="Disordered" evidence="2">
    <location>
        <begin position="428"/>
        <end position="510"/>
    </location>
</feature>
<keyword evidence="6" id="KW-1185">Reference proteome</keyword>
<feature type="region of interest" description="Disordered" evidence="2">
    <location>
        <begin position="673"/>
        <end position="769"/>
    </location>
</feature>
<accession>A0A0C4DYX6</accession>
<dbReference type="EMBL" id="ADBL01001245">
    <property type="status" value="NOT_ANNOTATED_CDS"/>
    <property type="molecule type" value="Genomic_DNA"/>
</dbReference>
<feature type="compositionally biased region" description="Polar residues" evidence="2">
    <location>
        <begin position="907"/>
        <end position="922"/>
    </location>
</feature>
<feature type="compositionally biased region" description="Basic and acidic residues" evidence="2">
    <location>
        <begin position="393"/>
        <end position="403"/>
    </location>
</feature>
<name>A0A0C4DYX6_MAGP6</name>
<dbReference type="InterPro" id="IPR001138">
    <property type="entry name" value="Zn2Cys6_DnaBD"/>
</dbReference>
<feature type="compositionally biased region" description="Basic residues" evidence="2">
    <location>
        <begin position="236"/>
        <end position="249"/>
    </location>
</feature>
<dbReference type="eggNOG" id="ENOG502SABA">
    <property type="taxonomic scope" value="Eukaryota"/>
</dbReference>
<feature type="compositionally biased region" description="Low complexity" evidence="2">
    <location>
        <begin position="250"/>
        <end position="269"/>
    </location>
</feature>
<evidence type="ECO:0000259" key="3">
    <source>
        <dbReference type="PROSITE" id="PS50048"/>
    </source>
</evidence>
<feature type="region of interest" description="Disordered" evidence="2">
    <location>
        <begin position="854"/>
        <end position="994"/>
    </location>
</feature>
<evidence type="ECO:0000256" key="2">
    <source>
        <dbReference type="SAM" id="MobiDB-lite"/>
    </source>
</evidence>
<dbReference type="Gene3D" id="4.10.240.10">
    <property type="entry name" value="Zn(2)-C6 fungal-type DNA-binding domain"/>
    <property type="match status" value="1"/>
</dbReference>
<feature type="compositionally biased region" description="Low complexity" evidence="2">
    <location>
        <begin position="696"/>
        <end position="711"/>
    </location>
</feature>
<feature type="compositionally biased region" description="Polar residues" evidence="2">
    <location>
        <begin position="860"/>
        <end position="873"/>
    </location>
</feature>
<feature type="compositionally biased region" description="Acidic residues" evidence="2">
    <location>
        <begin position="480"/>
        <end position="489"/>
    </location>
</feature>
<feature type="domain" description="Zn(2)-C6 fungal-type" evidence="3">
    <location>
        <begin position="394"/>
        <end position="424"/>
    </location>
</feature>
<feature type="region of interest" description="Disordered" evidence="2">
    <location>
        <begin position="169"/>
        <end position="281"/>
    </location>
</feature>
<evidence type="ECO:0000313" key="4">
    <source>
        <dbReference type="EMBL" id="KLU86245.1"/>
    </source>
</evidence>
<organism evidence="5 6">
    <name type="scientific">Magnaporthiopsis poae (strain ATCC 64411 / 73-15)</name>
    <name type="common">Kentucky bluegrass fungus</name>
    <name type="synonym">Magnaporthe poae</name>
    <dbReference type="NCBI Taxonomy" id="644358"/>
    <lineage>
        <taxon>Eukaryota</taxon>
        <taxon>Fungi</taxon>
        <taxon>Dikarya</taxon>
        <taxon>Ascomycota</taxon>
        <taxon>Pezizomycotina</taxon>
        <taxon>Sordariomycetes</taxon>
        <taxon>Sordariomycetidae</taxon>
        <taxon>Magnaporthales</taxon>
        <taxon>Magnaporthaceae</taxon>
        <taxon>Magnaporthiopsis</taxon>
    </lineage>
</organism>
<keyword evidence="1" id="KW-0539">Nucleus</keyword>
<dbReference type="Pfam" id="PF00172">
    <property type="entry name" value="Zn_clus"/>
    <property type="match status" value="1"/>
</dbReference>
<reference evidence="4" key="3">
    <citation type="submission" date="2011-03" db="EMBL/GenBank/DDBJ databases">
        <title>Annotation of Magnaporthe poae ATCC 64411.</title>
        <authorList>
            <person name="Ma L.-J."/>
            <person name="Dead R."/>
            <person name="Young S.K."/>
            <person name="Zeng Q."/>
            <person name="Gargeya S."/>
            <person name="Fitzgerald M."/>
            <person name="Haas B."/>
            <person name="Abouelleil A."/>
            <person name="Alvarado L."/>
            <person name="Arachchi H.M."/>
            <person name="Berlin A."/>
            <person name="Brown A."/>
            <person name="Chapman S.B."/>
            <person name="Chen Z."/>
            <person name="Dunbar C."/>
            <person name="Freedman E."/>
            <person name="Gearin G."/>
            <person name="Gellesch M."/>
            <person name="Goldberg J."/>
            <person name="Griggs A."/>
            <person name="Gujja S."/>
            <person name="Heiman D."/>
            <person name="Howarth C."/>
            <person name="Larson L."/>
            <person name="Lui A."/>
            <person name="MacDonald P.J.P."/>
            <person name="Mehta T."/>
            <person name="Montmayeur A."/>
            <person name="Murphy C."/>
            <person name="Neiman D."/>
            <person name="Pearson M."/>
            <person name="Priest M."/>
            <person name="Roberts A."/>
            <person name="Saif S."/>
            <person name="Shea T."/>
            <person name="Shenoy N."/>
            <person name="Sisk P."/>
            <person name="Stolte C."/>
            <person name="Sykes S."/>
            <person name="Yandava C."/>
            <person name="Wortman J."/>
            <person name="Nusbaum C."/>
            <person name="Birren B."/>
        </authorList>
    </citation>
    <scope>NUCLEOTIDE SEQUENCE</scope>
    <source>
        <strain evidence="4">ATCC 64411</strain>
    </source>
</reference>
<feature type="compositionally biased region" description="Low complexity" evidence="2">
    <location>
        <begin position="726"/>
        <end position="769"/>
    </location>
</feature>
<reference evidence="5" key="4">
    <citation type="journal article" date="2015" name="G3 (Bethesda)">
        <title>Genome sequences of three phytopathogenic species of the Magnaporthaceae family of fungi.</title>
        <authorList>
            <person name="Okagaki L.H."/>
            <person name="Nunes C.C."/>
            <person name="Sailsbery J."/>
            <person name="Clay B."/>
            <person name="Brown D."/>
            <person name="John T."/>
            <person name="Oh Y."/>
            <person name="Young N."/>
            <person name="Fitzgerald M."/>
            <person name="Haas B.J."/>
            <person name="Zeng Q."/>
            <person name="Young S."/>
            <person name="Adiconis X."/>
            <person name="Fan L."/>
            <person name="Levin J.Z."/>
            <person name="Mitchell T.K."/>
            <person name="Okubara P.A."/>
            <person name="Farman M.L."/>
            <person name="Kohn L.M."/>
            <person name="Birren B."/>
            <person name="Ma L.-J."/>
            <person name="Dean R.A."/>
        </authorList>
    </citation>
    <scope>NUCLEOTIDE SEQUENCE</scope>
    <source>
        <strain evidence="5">ATCC 64411 / 73-15</strain>
    </source>
</reference>
<feature type="compositionally biased region" description="Low complexity" evidence="2">
    <location>
        <begin position="923"/>
        <end position="994"/>
    </location>
</feature>
<gene>
    <name evidence="4" type="ORF">MAPG_05261</name>
</gene>
<dbReference type="SUPFAM" id="SSF57701">
    <property type="entry name" value="Zn2/Cys6 DNA-binding domain"/>
    <property type="match status" value="1"/>
</dbReference>
<reference evidence="5" key="5">
    <citation type="submission" date="2015-06" db="UniProtKB">
        <authorList>
            <consortium name="EnsemblFungi"/>
        </authorList>
    </citation>
    <scope>IDENTIFICATION</scope>
    <source>
        <strain evidence="5">ATCC 64411</strain>
    </source>
</reference>
<dbReference type="EMBL" id="GL876969">
    <property type="protein sequence ID" value="KLU86245.1"/>
    <property type="molecule type" value="Genomic_DNA"/>
</dbReference>
<evidence type="ECO:0000256" key="1">
    <source>
        <dbReference type="ARBA" id="ARBA00023242"/>
    </source>
</evidence>
<dbReference type="SMART" id="SM00066">
    <property type="entry name" value="GAL4"/>
    <property type="match status" value="1"/>
</dbReference>
<dbReference type="VEuPathDB" id="FungiDB:MAPG_05261"/>
<proteinExistence type="predicted"/>
<dbReference type="EnsemblFungi" id="MAPG_05261T0">
    <property type="protein sequence ID" value="MAPG_05261T0"/>
    <property type="gene ID" value="MAPG_05261"/>
</dbReference>
<protein>
    <recommendedName>
        <fullName evidence="3">Zn(2)-C6 fungal-type domain-containing protein</fullName>
    </recommendedName>
</protein>
<sequence>MDLLLDQLGDDATGSSRLVCHTVDDIRTNLEAILQAKATDAKAEHTTATFKLPPSATLRRAAAKSITAALSPANEIGSSWVPRSIARAPAGWTFEFVCKDSLQEWKRQYAKGAALPVVGLSSGKDGLDAINMSRPAFDCRGTVTVVFNRQAKQIEIKYHHTPLHKTVGDLLDFFTPPPEPVTQKRPRDEEAEGAEGASPQKKKRRKSQKNGDQQDGGEGAEGGEDGAVTDGTPAKTPKKKRASKPKKPKTPAADADGAAAANPDGDMAAVGSGGDFLNLPPGEAARRREVANNLLSGSGIDPASLSEEQFNIFSNQSPDLQQESLAMLVKYGAERLRIVHPSNAQNSQPGSAEASPAPETVESAKKSGRARRSGVGAEERTPSKAKPPKLTRGRCDGCKDRNIKCSKNKPSCNECQAEGMECVYQLEQTKGPRGQKSDKLVQESPEAEEETQEQQKPDEPDEQGEQEVPVQEQEAQPQQPEEEEEEPDDLPSPGFGQPRTTNDWNQVAAPGLSTYQHQVEETVPTATGLAFPQDLGGYVDDTTIHVAQEPAPVEPAPEVTHVQHVEQPVQQPMARVTRSSSGRHSLPTGQRSSQTAVVPPAAVETAAPSSSAGWHLPISTAASMASSLMTADSTAAAALGYHMRTRSRTSLSAADYASQAITHHGLPEVPALPQAAAQQQSQPSPEVQTYQQPTAQSSRSKSRQSQRPLSRNTHAVQAPSRDRQQQHQQQQQQQQLQQHQQQQQQTQAAAPNGSAYGSSTAAATNASGGASVQDPYAQYYNTLNTTNNTATTAADQSSNGIAYTPYSSQPASTVAPTYNYDTTSGYNTRSHVSQSYSNPVTQATVSASYTTASANNTSQWPSQTTQTRSSQVYNTNTNTTAGASSNTRHAHPGTSNSPALQGFNVRPQPNSPHTRSASRASYHQQQQQHHQVPQVQQQTQPQRHQQQQQQPQQQQQQQQKQQQQGYGSYIQQPQQHASSNHQQQPQAQSQQQQQGWYGFNAANSSNAGYGTANGAYGSTHAGAGSSSYAQQQQQQEQHRSMNMQGNTYGTIEASDALYSLLQNDQSH</sequence>
<feature type="compositionally biased region" description="Low complexity" evidence="2">
    <location>
        <begin position="673"/>
        <end position="688"/>
    </location>
</feature>
<dbReference type="PROSITE" id="PS50048">
    <property type="entry name" value="ZN2_CY6_FUNGAL_2"/>
    <property type="match status" value="1"/>
</dbReference>
<dbReference type="AlphaFoldDB" id="A0A0C4DYX6"/>
<evidence type="ECO:0000313" key="5">
    <source>
        <dbReference type="EnsemblFungi" id="MAPG_05261T0"/>
    </source>
</evidence>
<evidence type="ECO:0000313" key="6">
    <source>
        <dbReference type="Proteomes" id="UP000011715"/>
    </source>
</evidence>
<dbReference type="OMA" id="TRGKCDP"/>
<feature type="compositionally biased region" description="Low complexity" evidence="2">
    <location>
        <begin position="874"/>
        <end position="887"/>
    </location>
</feature>
<dbReference type="GO" id="GO:0008270">
    <property type="term" value="F:zinc ion binding"/>
    <property type="evidence" value="ECO:0007669"/>
    <property type="project" value="InterPro"/>
</dbReference>
<feature type="region of interest" description="Disordered" evidence="2">
    <location>
        <begin position="1014"/>
        <end position="1048"/>
    </location>
</feature>
<feature type="compositionally biased region" description="Low complexity" evidence="2">
    <location>
        <begin position="466"/>
        <end position="479"/>
    </location>
</feature>
<feature type="compositionally biased region" description="Low complexity" evidence="2">
    <location>
        <begin position="595"/>
        <end position="612"/>
    </location>
</feature>
<dbReference type="OrthoDB" id="3251668at2759"/>
<reference evidence="6" key="2">
    <citation type="submission" date="2010-05" db="EMBL/GenBank/DDBJ databases">
        <title>The genome sequence of Magnaporthe poae strain ATCC 64411.</title>
        <authorList>
            <person name="Ma L.-J."/>
            <person name="Dead R."/>
            <person name="Young S."/>
            <person name="Zeng Q."/>
            <person name="Koehrsen M."/>
            <person name="Alvarado L."/>
            <person name="Berlin A."/>
            <person name="Chapman S.B."/>
            <person name="Chen Z."/>
            <person name="Freedman E."/>
            <person name="Gellesch M."/>
            <person name="Goldberg J."/>
            <person name="Griggs A."/>
            <person name="Gujja S."/>
            <person name="Heilman E.R."/>
            <person name="Heiman D."/>
            <person name="Hepburn T."/>
            <person name="Howarth C."/>
            <person name="Jen D."/>
            <person name="Larson L."/>
            <person name="Mehta T."/>
            <person name="Neiman D."/>
            <person name="Pearson M."/>
            <person name="Roberts A."/>
            <person name="Saif S."/>
            <person name="Shea T."/>
            <person name="Shenoy N."/>
            <person name="Sisk P."/>
            <person name="Stolte C."/>
            <person name="Sykes S."/>
            <person name="Walk T."/>
            <person name="White J."/>
            <person name="Yandava C."/>
            <person name="Haas B."/>
            <person name="Nusbaum C."/>
            <person name="Birren B."/>
        </authorList>
    </citation>
    <scope>NUCLEOTIDE SEQUENCE [LARGE SCALE GENOMIC DNA]</scope>
    <source>
        <strain evidence="6">ATCC 64411 / 73-15</strain>
    </source>
</reference>
<dbReference type="STRING" id="644358.A0A0C4DYX6"/>
<dbReference type="CDD" id="cd00067">
    <property type="entry name" value="GAL4"/>
    <property type="match status" value="1"/>
</dbReference>
<feature type="region of interest" description="Disordered" evidence="2">
    <location>
        <begin position="339"/>
        <end position="413"/>
    </location>
</feature>
<dbReference type="InterPro" id="IPR036864">
    <property type="entry name" value="Zn2-C6_fun-type_DNA-bd_sf"/>
</dbReference>
<feature type="region of interest" description="Disordered" evidence="2">
    <location>
        <begin position="567"/>
        <end position="614"/>
    </location>
</feature>